<evidence type="ECO:0000256" key="3">
    <source>
        <dbReference type="ARBA" id="ARBA00022448"/>
    </source>
</evidence>
<dbReference type="GO" id="GO:0038023">
    <property type="term" value="F:signaling receptor activity"/>
    <property type="evidence" value="ECO:0007669"/>
    <property type="project" value="InterPro"/>
</dbReference>
<evidence type="ECO:0000256" key="2">
    <source>
        <dbReference type="ARBA" id="ARBA00009810"/>
    </source>
</evidence>
<keyword evidence="9" id="KW-0406">Ion transport</keyword>
<evidence type="ECO:0000256" key="9">
    <source>
        <dbReference type="ARBA" id="ARBA00023065"/>
    </source>
</evidence>
<keyword evidence="20" id="KW-1185">Reference proteome</keyword>
<comment type="subcellular location">
    <subcellularLocation>
        <location evidence="1 14">Cell outer membrane</location>
        <topology evidence="1 14">Multi-pass membrane protein</topology>
    </subcellularLocation>
</comment>
<dbReference type="GO" id="GO:0015344">
    <property type="term" value="F:siderophore uptake transmembrane transporter activity"/>
    <property type="evidence" value="ECO:0007669"/>
    <property type="project" value="TreeGrafter"/>
</dbReference>
<dbReference type="GO" id="GO:0009279">
    <property type="term" value="C:cell outer membrane"/>
    <property type="evidence" value="ECO:0007669"/>
    <property type="project" value="UniProtKB-SubCell"/>
</dbReference>
<gene>
    <name evidence="19" type="ORF">CRV07_03505</name>
</gene>
<keyword evidence="10 15" id="KW-0798">TonB box</keyword>
<keyword evidence="7 16" id="KW-0732">Signal</keyword>
<evidence type="ECO:0000313" key="20">
    <source>
        <dbReference type="Proteomes" id="UP000289758"/>
    </source>
</evidence>
<reference evidence="19 20" key="1">
    <citation type="submission" date="2017-10" db="EMBL/GenBank/DDBJ databases">
        <title>Genomics of the genus Arcobacter.</title>
        <authorList>
            <person name="Perez-Cataluna A."/>
            <person name="Figueras M.J."/>
        </authorList>
    </citation>
    <scope>NUCLEOTIDE SEQUENCE [LARGE SCALE GENOMIC DNA]</scope>
    <source>
        <strain evidence="19 20">CECT 8441</strain>
    </source>
</reference>
<evidence type="ECO:0000256" key="15">
    <source>
        <dbReference type="RuleBase" id="RU003357"/>
    </source>
</evidence>
<evidence type="ECO:0000313" key="19">
    <source>
        <dbReference type="EMBL" id="RXK07540.1"/>
    </source>
</evidence>
<dbReference type="InterPro" id="IPR000531">
    <property type="entry name" value="Beta-barrel_TonB"/>
</dbReference>
<evidence type="ECO:0000256" key="4">
    <source>
        <dbReference type="ARBA" id="ARBA00022452"/>
    </source>
</evidence>
<organism evidence="19 20">
    <name type="scientific">Halarcobacter ebronensis</name>
    <dbReference type="NCBI Taxonomy" id="1462615"/>
    <lineage>
        <taxon>Bacteria</taxon>
        <taxon>Pseudomonadati</taxon>
        <taxon>Campylobacterota</taxon>
        <taxon>Epsilonproteobacteria</taxon>
        <taxon>Campylobacterales</taxon>
        <taxon>Arcobacteraceae</taxon>
        <taxon>Halarcobacter</taxon>
    </lineage>
</organism>
<dbReference type="InterPro" id="IPR036942">
    <property type="entry name" value="Beta-barrel_TonB_sf"/>
</dbReference>
<evidence type="ECO:0000256" key="16">
    <source>
        <dbReference type="SAM" id="SignalP"/>
    </source>
</evidence>
<keyword evidence="12 19" id="KW-0675">Receptor</keyword>
<accession>A0A4Q1ATN6</accession>
<proteinExistence type="inferred from homology"/>
<keyword evidence="3 14" id="KW-0813">Transport</keyword>
<dbReference type="CDD" id="cd01347">
    <property type="entry name" value="ligand_gated_channel"/>
    <property type="match status" value="1"/>
</dbReference>
<feature type="signal peptide" evidence="16">
    <location>
        <begin position="1"/>
        <end position="26"/>
    </location>
</feature>
<evidence type="ECO:0000259" key="18">
    <source>
        <dbReference type="Pfam" id="PF07715"/>
    </source>
</evidence>
<evidence type="ECO:0000259" key="17">
    <source>
        <dbReference type="Pfam" id="PF00593"/>
    </source>
</evidence>
<keyword evidence="13 14" id="KW-0998">Cell outer membrane</keyword>
<sequence>MRNKSLQKTISFAVSSLLITSLNLFANEKENKSKKIDSVTIIAKESSNYLNKDKTSINRSNIELEDMSKSIQLFNQEYIEDAQSQNIEDIIKMSSNTVYTGDTDGKSTNISMRGFSGVPILIDGLKITNKTAHPEVFNFETVEIQKGPDSLQYGTSSPGGIVNLVTKKPIKDFAGKIELEVSDNPSITPKLDVGGSLNEDKSLYFRLLSTLEHNEGWTNSNTDTNKAFIAPSLSYDINDNNTITFVSEYSNEKGPTTFGTNVNSKGDLVAPIENLASHPDEEFEKTQKMIGFDVDSIYSSWNSNFKYRYIKHIRDYGNVYLPLLYNESTNSVTRFPAQQRQEFSENLLQYTLNKEFSLFKFKNNLSVGTDYNKAYSQTTSRVVMDPFVIDLANPDYEDRIVSVDEYSTIRDMSGDKTYVETWGSFIQDNINISENLIMNVGLRYSESKPQDGLKSNALTPSFGLVYKINPTTSIYASYSESFSPNSVTDKDGKILDPEEGIGYEMGIKKKLYNDNMLLTAAIFKIEKENIALSDDTTINTTDYVASGEQSSRGIELDLTGNITDNLSIVASYGYTSTENKQENNLQLRNIPKHTANIFTTYNLSSFNLPNYYIGGGARYIGTRYGDDANTIKFDSEIIYNATIGYKKGNWQASLSIQNLTDEEYVDGSASGTTSDTRVYVGTPRTILAKVSYRF</sequence>
<evidence type="ECO:0000256" key="6">
    <source>
        <dbReference type="ARBA" id="ARBA00022692"/>
    </source>
</evidence>
<dbReference type="AlphaFoldDB" id="A0A4Q1ATN6"/>
<comment type="caution">
    <text evidence="19">The sequence shown here is derived from an EMBL/GenBank/DDBJ whole genome shotgun (WGS) entry which is preliminary data.</text>
</comment>
<feature type="domain" description="TonB-dependent receptor-like beta-barrel" evidence="17">
    <location>
        <begin position="235"/>
        <end position="659"/>
    </location>
</feature>
<comment type="similarity">
    <text evidence="2 14 15">Belongs to the TonB-dependent receptor family.</text>
</comment>
<dbReference type="RefSeq" id="WP_129086422.1">
    <property type="nucleotide sequence ID" value="NZ_CP053836.1"/>
</dbReference>
<dbReference type="Pfam" id="PF00593">
    <property type="entry name" value="TonB_dep_Rec_b-barrel"/>
    <property type="match status" value="1"/>
</dbReference>
<dbReference type="InterPro" id="IPR012910">
    <property type="entry name" value="Plug_dom"/>
</dbReference>
<dbReference type="Proteomes" id="UP000289758">
    <property type="component" value="Unassembled WGS sequence"/>
</dbReference>
<dbReference type="InterPro" id="IPR039426">
    <property type="entry name" value="TonB-dep_rcpt-like"/>
</dbReference>
<keyword evidence="5" id="KW-0410">Iron transport</keyword>
<dbReference type="OrthoDB" id="9760333at2"/>
<keyword evidence="8" id="KW-0408">Iron</keyword>
<dbReference type="PANTHER" id="PTHR32552">
    <property type="entry name" value="FERRICHROME IRON RECEPTOR-RELATED"/>
    <property type="match status" value="1"/>
</dbReference>
<dbReference type="InterPro" id="IPR037066">
    <property type="entry name" value="Plug_dom_sf"/>
</dbReference>
<dbReference type="SUPFAM" id="SSF56935">
    <property type="entry name" value="Porins"/>
    <property type="match status" value="1"/>
</dbReference>
<protein>
    <submittedName>
        <fullName evidence="19">TonB-dependent siderophore receptor</fullName>
    </submittedName>
</protein>
<dbReference type="GO" id="GO:0015891">
    <property type="term" value="P:siderophore transport"/>
    <property type="evidence" value="ECO:0007669"/>
    <property type="project" value="InterPro"/>
</dbReference>
<evidence type="ECO:0000256" key="14">
    <source>
        <dbReference type="PROSITE-ProRule" id="PRU01360"/>
    </source>
</evidence>
<feature type="domain" description="TonB-dependent receptor plug" evidence="18">
    <location>
        <begin position="64"/>
        <end position="161"/>
    </location>
</feature>
<evidence type="ECO:0000256" key="10">
    <source>
        <dbReference type="ARBA" id="ARBA00023077"/>
    </source>
</evidence>
<dbReference type="Gene3D" id="2.40.170.20">
    <property type="entry name" value="TonB-dependent receptor, beta-barrel domain"/>
    <property type="match status" value="1"/>
</dbReference>
<keyword evidence="6 14" id="KW-0812">Transmembrane</keyword>
<evidence type="ECO:0000256" key="5">
    <source>
        <dbReference type="ARBA" id="ARBA00022496"/>
    </source>
</evidence>
<name>A0A4Q1ATN6_9BACT</name>
<evidence type="ECO:0000256" key="1">
    <source>
        <dbReference type="ARBA" id="ARBA00004571"/>
    </source>
</evidence>
<keyword evidence="4 14" id="KW-1134">Transmembrane beta strand</keyword>
<feature type="chain" id="PRO_5020807118" evidence="16">
    <location>
        <begin position="27"/>
        <end position="694"/>
    </location>
</feature>
<keyword evidence="11 14" id="KW-0472">Membrane</keyword>
<dbReference type="EMBL" id="PDKK01000002">
    <property type="protein sequence ID" value="RXK07540.1"/>
    <property type="molecule type" value="Genomic_DNA"/>
</dbReference>
<dbReference type="NCBIfam" id="TIGR01783">
    <property type="entry name" value="TonB-siderophor"/>
    <property type="match status" value="1"/>
</dbReference>
<evidence type="ECO:0000256" key="11">
    <source>
        <dbReference type="ARBA" id="ARBA00023136"/>
    </source>
</evidence>
<evidence type="ECO:0000256" key="7">
    <source>
        <dbReference type="ARBA" id="ARBA00022729"/>
    </source>
</evidence>
<dbReference type="Pfam" id="PF07715">
    <property type="entry name" value="Plug"/>
    <property type="match status" value="1"/>
</dbReference>
<dbReference type="PANTHER" id="PTHR32552:SF68">
    <property type="entry name" value="FERRICHROME OUTER MEMBRANE TRANSPORTER_PHAGE RECEPTOR"/>
    <property type="match status" value="1"/>
</dbReference>
<evidence type="ECO:0000256" key="13">
    <source>
        <dbReference type="ARBA" id="ARBA00023237"/>
    </source>
</evidence>
<evidence type="ECO:0000256" key="8">
    <source>
        <dbReference type="ARBA" id="ARBA00023004"/>
    </source>
</evidence>
<dbReference type="Gene3D" id="2.170.130.10">
    <property type="entry name" value="TonB-dependent receptor, plug domain"/>
    <property type="match status" value="1"/>
</dbReference>
<dbReference type="PROSITE" id="PS52016">
    <property type="entry name" value="TONB_DEPENDENT_REC_3"/>
    <property type="match status" value="1"/>
</dbReference>
<dbReference type="InterPro" id="IPR010105">
    <property type="entry name" value="TonB_sidphr_rcpt"/>
</dbReference>
<evidence type="ECO:0000256" key="12">
    <source>
        <dbReference type="ARBA" id="ARBA00023170"/>
    </source>
</evidence>